<dbReference type="GO" id="GO:0000166">
    <property type="term" value="F:nucleotide binding"/>
    <property type="evidence" value="ECO:0007669"/>
    <property type="project" value="UniProtKB-KW"/>
</dbReference>
<dbReference type="PANTHER" id="PTHR43622">
    <property type="entry name" value="3-DEHYDROQUINATE SYNTHASE"/>
    <property type="match status" value="1"/>
</dbReference>
<dbReference type="Proteomes" id="UP000886758">
    <property type="component" value="Unassembled WGS sequence"/>
</dbReference>
<keyword evidence="16" id="KW-0057">Aromatic amino acid biosynthesis</keyword>
<evidence type="ECO:0000256" key="14">
    <source>
        <dbReference type="ARBA" id="ARBA00022833"/>
    </source>
</evidence>
<dbReference type="GO" id="GO:0008652">
    <property type="term" value="P:amino acid biosynthetic process"/>
    <property type="evidence" value="ECO:0007669"/>
    <property type="project" value="UniProtKB-KW"/>
</dbReference>
<dbReference type="GO" id="GO:0005737">
    <property type="term" value="C:cytoplasm"/>
    <property type="evidence" value="ECO:0007669"/>
    <property type="project" value="UniProtKB-SubCell"/>
</dbReference>
<comment type="cofactor">
    <cofactor evidence="3">
        <name>Co(2+)</name>
        <dbReference type="ChEBI" id="CHEBI:48828"/>
    </cofactor>
</comment>
<evidence type="ECO:0000256" key="4">
    <source>
        <dbReference type="ARBA" id="ARBA00001947"/>
    </source>
</evidence>
<keyword evidence="10" id="KW-0963">Cytoplasm</keyword>
<evidence type="ECO:0000313" key="22">
    <source>
        <dbReference type="EMBL" id="HIT49603.1"/>
    </source>
</evidence>
<evidence type="ECO:0000256" key="3">
    <source>
        <dbReference type="ARBA" id="ARBA00001941"/>
    </source>
</evidence>
<dbReference type="InterPro" id="IPR056179">
    <property type="entry name" value="DHQS_C"/>
</dbReference>
<evidence type="ECO:0000256" key="12">
    <source>
        <dbReference type="ARBA" id="ARBA00022723"/>
    </source>
</evidence>
<dbReference type="Gene3D" id="1.20.1090.10">
    <property type="entry name" value="Dehydroquinate synthase-like - alpha domain"/>
    <property type="match status" value="1"/>
</dbReference>
<evidence type="ECO:0000256" key="10">
    <source>
        <dbReference type="ARBA" id="ARBA00022490"/>
    </source>
</evidence>
<dbReference type="SUPFAM" id="SSF56796">
    <property type="entry name" value="Dehydroquinate synthase-like"/>
    <property type="match status" value="1"/>
</dbReference>
<gene>
    <name evidence="22" type="primary">aroB</name>
    <name evidence="22" type="ORF">IAD46_01115</name>
</gene>
<keyword evidence="12" id="KW-0479">Metal-binding</keyword>
<keyword evidence="15" id="KW-0520">NAD</keyword>
<protein>
    <recommendedName>
        <fullName evidence="9 19">3-dehydroquinate synthase</fullName>
        <ecNumber evidence="8 19">4.2.3.4</ecNumber>
    </recommendedName>
</protein>
<accession>A0A9D1GQI2</accession>
<evidence type="ECO:0000256" key="9">
    <source>
        <dbReference type="ARBA" id="ARBA00017684"/>
    </source>
</evidence>
<keyword evidence="14" id="KW-0862">Zinc</keyword>
<dbReference type="GO" id="GO:0003856">
    <property type="term" value="F:3-dehydroquinate synthase activity"/>
    <property type="evidence" value="ECO:0007669"/>
    <property type="project" value="UniProtKB-UniRule"/>
</dbReference>
<feature type="domain" description="3-dehydroquinate synthase N-terminal" evidence="20">
    <location>
        <begin position="67"/>
        <end position="179"/>
    </location>
</feature>
<dbReference type="InterPro" id="IPR030960">
    <property type="entry name" value="DHQS/DOIS_N"/>
</dbReference>
<comment type="cofactor">
    <cofactor evidence="2">
        <name>NAD(+)</name>
        <dbReference type="ChEBI" id="CHEBI:57540"/>
    </cofactor>
</comment>
<evidence type="ECO:0000259" key="20">
    <source>
        <dbReference type="Pfam" id="PF01761"/>
    </source>
</evidence>
<dbReference type="NCBIfam" id="TIGR01357">
    <property type="entry name" value="aroB"/>
    <property type="match status" value="1"/>
</dbReference>
<evidence type="ECO:0000256" key="5">
    <source>
        <dbReference type="ARBA" id="ARBA00004496"/>
    </source>
</evidence>
<dbReference type="EC" id="4.2.3.4" evidence="8 19"/>
<dbReference type="PIRSF" id="PIRSF001455">
    <property type="entry name" value="DHQ_synth"/>
    <property type="match status" value="1"/>
</dbReference>
<reference evidence="22" key="1">
    <citation type="submission" date="2020-10" db="EMBL/GenBank/DDBJ databases">
        <authorList>
            <person name="Gilroy R."/>
        </authorList>
    </citation>
    <scope>NUCLEOTIDE SEQUENCE</scope>
    <source>
        <strain evidence="22">ChiW17-6978</strain>
    </source>
</reference>
<evidence type="ECO:0000256" key="11">
    <source>
        <dbReference type="ARBA" id="ARBA00022605"/>
    </source>
</evidence>
<dbReference type="InterPro" id="IPR030963">
    <property type="entry name" value="DHQ_synth_fam"/>
</dbReference>
<dbReference type="Pfam" id="PF01761">
    <property type="entry name" value="DHQ_synthase"/>
    <property type="match status" value="1"/>
</dbReference>
<keyword evidence="13" id="KW-0547">Nucleotide-binding</keyword>
<sequence>MKQLTVTTSSKSYRILIENNLLSWMAEPIRSVYQGNKIYIITDERVAELYLDLVKNRLADQFSIETIVIPQGESSKCLKQYEAVCEELLKKEIRRNELILSLGGGVVGDLAGFVAATLYRGLPYIQVPTTLLAQVDASIGGKTGMDFYHRKNIIGAFKQPELVLIDPLTIQTLPVQEFRNGMGELIKHAFIGSPLLLEQLKKNHVVDETMIYESLCIKKKYVEMDEWDQNERMFLNFGHTFGHMIEMEEQLKHGEAVGLGMLMALQMGIDLQYTPVSCYETLRNIMDQYGLNTEERAYRPYLKQAVYDKKNLAGTIRFVLLKQIGEPVFYTLSEKMLSEENQ</sequence>
<comment type="catalytic activity">
    <reaction evidence="1">
        <text>7-phospho-2-dehydro-3-deoxy-D-arabino-heptonate = 3-dehydroquinate + phosphate</text>
        <dbReference type="Rhea" id="RHEA:21968"/>
        <dbReference type="ChEBI" id="CHEBI:32364"/>
        <dbReference type="ChEBI" id="CHEBI:43474"/>
        <dbReference type="ChEBI" id="CHEBI:58394"/>
        <dbReference type="EC" id="4.2.3.4"/>
    </reaction>
</comment>
<dbReference type="PANTHER" id="PTHR43622:SF7">
    <property type="entry name" value="3-DEHYDROQUINATE SYNTHASE, CHLOROPLASTIC"/>
    <property type="match status" value="1"/>
</dbReference>
<reference evidence="22" key="2">
    <citation type="journal article" date="2021" name="PeerJ">
        <title>Extensive microbial diversity within the chicken gut microbiome revealed by metagenomics and culture.</title>
        <authorList>
            <person name="Gilroy R."/>
            <person name="Ravi A."/>
            <person name="Getino M."/>
            <person name="Pursley I."/>
            <person name="Horton D.L."/>
            <person name="Alikhan N.F."/>
            <person name="Baker D."/>
            <person name="Gharbi K."/>
            <person name="Hall N."/>
            <person name="Watson M."/>
            <person name="Adriaenssens E.M."/>
            <person name="Foster-Nyarko E."/>
            <person name="Jarju S."/>
            <person name="Secka A."/>
            <person name="Antonio M."/>
            <person name="Oren A."/>
            <person name="Chaudhuri R.R."/>
            <person name="La Ragione R."/>
            <person name="Hildebrand F."/>
            <person name="Pallen M.J."/>
        </authorList>
    </citation>
    <scope>NUCLEOTIDE SEQUENCE</scope>
    <source>
        <strain evidence="22">ChiW17-6978</strain>
    </source>
</reference>
<dbReference type="GO" id="GO:0046872">
    <property type="term" value="F:metal ion binding"/>
    <property type="evidence" value="ECO:0007669"/>
    <property type="project" value="UniProtKB-KW"/>
</dbReference>
<dbReference type="FunFam" id="3.40.50.1970:FF:000007">
    <property type="entry name" value="Pentafunctional AROM polypeptide"/>
    <property type="match status" value="1"/>
</dbReference>
<comment type="similarity">
    <text evidence="7">Belongs to the sugar phosphate cyclases superfamily. Dehydroquinate synthase family.</text>
</comment>
<dbReference type="InterPro" id="IPR016037">
    <property type="entry name" value="DHQ_synth_AroB"/>
</dbReference>
<dbReference type="InterPro" id="IPR050071">
    <property type="entry name" value="Dehydroquinate_synthase"/>
</dbReference>
<dbReference type="CDD" id="cd08195">
    <property type="entry name" value="DHQS"/>
    <property type="match status" value="1"/>
</dbReference>
<organism evidence="22 23">
    <name type="scientific">Candidatus Pelethenecus faecipullorum</name>
    <dbReference type="NCBI Taxonomy" id="2840900"/>
    <lineage>
        <taxon>Bacteria</taxon>
        <taxon>Bacillati</taxon>
        <taxon>Mycoplasmatota</taxon>
        <taxon>Mollicutes</taxon>
        <taxon>Candidatus Pelethenecus</taxon>
    </lineage>
</organism>
<comment type="subcellular location">
    <subcellularLocation>
        <location evidence="5">Cytoplasm</location>
    </subcellularLocation>
</comment>
<evidence type="ECO:0000259" key="21">
    <source>
        <dbReference type="Pfam" id="PF24621"/>
    </source>
</evidence>
<evidence type="ECO:0000256" key="13">
    <source>
        <dbReference type="ARBA" id="ARBA00022741"/>
    </source>
</evidence>
<evidence type="ECO:0000256" key="7">
    <source>
        <dbReference type="ARBA" id="ARBA00005412"/>
    </source>
</evidence>
<dbReference type="Gene3D" id="3.40.50.1970">
    <property type="match status" value="1"/>
</dbReference>
<proteinExistence type="inferred from homology"/>
<evidence type="ECO:0000256" key="6">
    <source>
        <dbReference type="ARBA" id="ARBA00004661"/>
    </source>
</evidence>
<keyword evidence="17 22" id="KW-0456">Lyase</keyword>
<dbReference type="AlphaFoldDB" id="A0A9D1GQI2"/>
<evidence type="ECO:0000256" key="2">
    <source>
        <dbReference type="ARBA" id="ARBA00001911"/>
    </source>
</evidence>
<evidence type="ECO:0000256" key="19">
    <source>
        <dbReference type="NCBIfam" id="TIGR01357"/>
    </source>
</evidence>
<comment type="cofactor">
    <cofactor evidence="4">
        <name>Zn(2+)</name>
        <dbReference type="ChEBI" id="CHEBI:29105"/>
    </cofactor>
</comment>
<comment type="caution">
    <text evidence="22">The sequence shown here is derived from an EMBL/GenBank/DDBJ whole genome shotgun (WGS) entry which is preliminary data.</text>
</comment>
<comment type="pathway">
    <text evidence="6">Metabolic intermediate biosynthesis; chorismate biosynthesis; chorismate from D-erythrose 4-phosphate and phosphoenolpyruvate: step 2/7.</text>
</comment>
<evidence type="ECO:0000313" key="23">
    <source>
        <dbReference type="Proteomes" id="UP000886758"/>
    </source>
</evidence>
<keyword evidence="18" id="KW-0170">Cobalt</keyword>
<keyword evidence="11" id="KW-0028">Amino-acid biosynthesis</keyword>
<evidence type="ECO:0000256" key="1">
    <source>
        <dbReference type="ARBA" id="ARBA00001393"/>
    </source>
</evidence>
<dbReference type="GO" id="GO:0009073">
    <property type="term" value="P:aromatic amino acid family biosynthetic process"/>
    <property type="evidence" value="ECO:0007669"/>
    <property type="project" value="UniProtKB-KW"/>
</dbReference>
<evidence type="ECO:0000256" key="15">
    <source>
        <dbReference type="ARBA" id="ARBA00023027"/>
    </source>
</evidence>
<evidence type="ECO:0000256" key="8">
    <source>
        <dbReference type="ARBA" id="ARBA00013031"/>
    </source>
</evidence>
<evidence type="ECO:0000256" key="18">
    <source>
        <dbReference type="ARBA" id="ARBA00023285"/>
    </source>
</evidence>
<feature type="domain" description="3-dehydroquinate synthase C-terminal" evidence="21">
    <location>
        <begin position="181"/>
        <end position="311"/>
    </location>
</feature>
<dbReference type="EMBL" id="DVLF01000037">
    <property type="protein sequence ID" value="HIT49603.1"/>
    <property type="molecule type" value="Genomic_DNA"/>
</dbReference>
<evidence type="ECO:0000256" key="17">
    <source>
        <dbReference type="ARBA" id="ARBA00023239"/>
    </source>
</evidence>
<name>A0A9D1GQI2_9MOLU</name>
<dbReference type="Pfam" id="PF24621">
    <property type="entry name" value="DHQS_C"/>
    <property type="match status" value="1"/>
</dbReference>
<dbReference type="GO" id="GO:0009423">
    <property type="term" value="P:chorismate biosynthetic process"/>
    <property type="evidence" value="ECO:0007669"/>
    <property type="project" value="UniProtKB-UniRule"/>
</dbReference>
<evidence type="ECO:0000256" key="16">
    <source>
        <dbReference type="ARBA" id="ARBA00023141"/>
    </source>
</evidence>